<sequence length="292" mass="30304">MRRPVAPRGTRARDDRRRPEVTVDRGTRPSRRPVPSTRTPEDALAPVDAQDTTDQTDAATRPVPEATVARLAVYLRVLTTLLDEGRGTVSSEELAAAAGVNSTTLRKDLSHIGSSGVRGVGYDVSRLTAEVEATLGLTRPHAVALVGVGNLGHALAGYGGFAQRGFPVAALFDVDPALVGTTIGGVEVEHADAIGAVCAARGVTIGVVATPAPAAQRVCDHLVAAGVRSILNFAPTVLSVPAGVEVRKVDLAVEMQVLSFHVARRHGTVPAAGPAGELTRPADQTPREAVSR</sequence>
<comment type="function">
    <text evidence="7">Modulates transcription in response to changes in cellular NADH/NAD(+) redox state.</text>
</comment>
<evidence type="ECO:0000313" key="11">
    <source>
        <dbReference type="Proteomes" id="UP001300763"/>
    </source>
</evidence>
<keyword evidence="11" id="KW-1185">Reference proteome</keyword>
<dbReference type="Gene3D" id="1.10.10.10">
    <property type="entry name" value="Winged helix-like DNA-binding domain superfamily/Winged helix DNA-binding domain"/>
    <property type="match status" value="1"/>
</dbReference>
<feature type="region of interest" description="Disordered" evidence="8">
    <location>
        <begin position="1"/>
        <end position="63"/>
    </location>
</feature>
<keyword evidence="6 7" id="KW-0804">Transcription</keyword>
<evidence type="ECO:0000313" key="10">
    <source>
        <dbReference type="EMBL" id="MDD7965932.1"/>
    </source>
</evidence>
<keyword evidence="5 7" id="KW-0238">DNA-binding</keyword>
<keyword evidence="2 7" id="KW-0678">Repressor</keyword>
<dbReference type="NCBIfam" id="NF003994">
    <property type="entry name" value="PRK05472.2-3"/>
    <property type="match status" value="1"/>
</dbReference>
<organism evidence="10 11">
    <name type="scientific">Actinomycetospora lemnae</name>
    <dbReference type="NCBI Taxonomy" id="3019891"/>
    <lineage>
        <taxon>Bacteria</taxon>
        <taxon>Bacillati</taxon>
        <taxon>Actinomycetota</taxon>
        <taxon>Actinomycetes</taxon>
        <taxon>Pseudonocardiales</taxon>
        <taxon>Pseudonocardiaceae</taxon>
        <taxon>Actinomycetospora</taxon>
    </lineage>
</organism>
<feature type="region of interest" description="Disordered" evidence="8">
    <location>
        <begin position="270"/>
        <end position="292"/>
    </location>
</feature>
<dbReference type="PANTHER" id="PTHR35786:SF1">
    <property type="entry name" value="REDOX-SENSING TRANSCRIPTIONAL REPRESSOR REX 1"/>
    <property type="match status" value="1"/>
</dbReference>
<protein>
    <recommendedName>
        <fullName evidence="7">Redox-sensing transcriptional repressor Rex</fullName>
    </recommendedName>
</protein>
<dbReference type="InterPro" id="IPR058236">
    <property type="entry name" value="Rex_actinobacterial-type"/>
</dbReference>
<gene>
    <name evidence="7" type="primary">rex</name>
    <name evidence="10" type="ORF">PGB27_11305</name>
</gene>
<dbReference type="Proteomes" id="UP001300763">
    <property type="component" value="Unassembled WGS sequence"/>
</dbReference>
<dbReference type="PANTHER" id="PTHR35786">
    <property type="entry name" value="REDOX-SENSING TRANSCRIPTIONAL REPRESSOR REX"/>
    <property type="match status" value="1"/>
</dbReference>
<dbReference type="NCBIfam" id="NF003993">
    <property type="entry name" value="PRK05472.2-2"/>
    <property type="match status" value="1"/>
</dbReference>
<feature type="DNA-binding region" description="H-T-H motif" evidence="7">
    <location>
        <begin position="73"/>
        <end position="112"/>
    </location>
</feature>
<dbReference type="NCBIfam" id="NF003992">
    <property type="entry name" value="PRK05472.2-1"/>
    <property type="match status" value="1"/>
</dbReference>
<dbReference type="EMBL" id="JAQZAO010000004">
    <property type="protein sequence ID" value="MDD7965932.1"/>
    <property type="molecule type" value="Genomic_DNA"/>
</dbReference>
<evidence type="ECO:0000256" key="1">
    <source>
        <dbReference type="ARBA" id="ARBA00022490"/>
    </source>
</evidence>
<feature type="compositionally biased region" description="Basic and acidic residues" evidence="8">
    <location>
        <begin position="11"/>
        <end position="27"/>
    </location>
</feature>
<evidence type="ECO:0000259" key="9">
    <source>
        <dbReference type="SMART" id="SM00881"/>
    </source>
</evidence>
<dbReference type="Pfam" id="PF02629">
    <property type="entry name" value="CoA_binding"/>
    <property type="match status" value="1"/>
</dbReference>
<reference evidence="10 11" key="1">
    <citation type="submission" date="2023-02" db="EMBL/GenBank/DDBJ databases">
        <title>Genome sequencing required for Actinomycetospora new species description.</title>
        <authorList>
            <person name="Saimee Y."/>
            <person name="Duangmal K."/>
        </authorList>
    </citation>
    <scope>NUCLEOTIDE SEQUENCE [LARGE SCALE GENOMIC DNA]</scope>
    <source>
        <strain evidence="10 11">DW7H6</strain>
    </source>
</reference>
<dbReference type="SUPFAM" id="SSF46785">
    <property type="entry name" value="Winged helix' DNA-binding domain"/>
    <property type="match status" value="1"/>
</dbReference>
<dbReference type="Gene3D" id="3.40.50.720">
    <property type="entry name" value="NAD(P)-binding Rossmann-like Domain"/>
    <property type="match status" value="1"/>
</dbReference>
<keyword evidence="1 7" id="KW-0963">Cytoplasm</keyword>
<dbReference type="Pfam" id="PF06971">
    <property type="entry name" value="Put_DNA-bind_N"/>
    <property type="match status" value="1"/>
</dbReference>
<dbReference type="InterPro" id="IPR036390">
    <property type="entry name" value="WH_DNA-bd_sf"/>
</dbReference>
<feature type="binding site" evidence="7">
    <location>
        <begin position="147"/>
        <end position="152"/>
    </location>
    <ligand>
        <name>NAD(+)</name>
        <dbReference type="ChEBI" id="CHEBI:57540"/>
    </ligand>
</feature>
<dbReference type="InterPro" id="IPR036291">
    <property type="entry name" value="NAD(P)-bd_dom_sf"/>
</dbReference>
<proteinExistence type="inferred from homology"/>
<accession>A0ABT5SSX1</accession>
<dbReference type="NCBIfam" id="NF003996">
    <property type="entry name" value="PRK05472.2-5"/>
    <property type="match status" value="1"/>
</dbReference>
<feature type="compositionally biased region" description="Low complexity" evidence="8">
    <location>
        <begin position="48"/>
        <end position="60"/>
    </location>
</feature>
<evidence type="ECO:0000256" key="7">
    <source>
        <dbReference type="HAMAP-Rule" id="MF_01131"/>
    </source>
</evidence>
<feature type="domain" description="CoA-binding" evidence="9">
    <location>
        <begin position="137"/>
        <end position="237"/>
    </location>
</feature>
<evidence type="ECO:0000256" key="6">
    <source>
        <dbReference type="ARBA" id="ARBA00023163"/>
    </source>
</evidence>
<dbReference type="HAMAP" id="MF_01131">
    <property type="entry name" value="Rex"/>
    <property type="match status" value="1"/>
</dbReference>
<comment type="subcellular location">
    <subcellularLocation>
        <location evidence="7">Cytoplasm</location>
    </subcellularLocation>
</comment>
<dbReference type="NCBIfam" id="NF003989">
    <property type="entry name" value="PRK05472.1-3"/>
    <property type="match status" value="1"/>
</dbReference>
<evidence type="ECO:0000256" key="8">
    <source>
        <dbReference type="SAM" id="MobiDB-lite"/>
    </source>
</evidence>
<comment type="caution">
    <text evidence="10">The sequence shown here is derived from an EMBL/GenBank/DDBJ whole genome shotgun (WGS) entry which is preliminary data.</text>
</comment>
<keyword evidence="4 7" id="KW-0520">NAD</keyword>
<dbReference type="InterPro" id="IPR036388">
    <property type="entry name" value="WH-like_DNA-bd_sf"/>
</dbReference>
<keyword evidence="3 7" id="KW-0805">Transcription regulation</keyword>
<evidence type="ECO:0000256" key="2">
    <source>
        <dbReference type="ARBA" id="ARBA00022491"/>
    </source>
</evidence>
<dbReference type="InterPro" id="IPR003781">
    <property type="entry name" value="CoA-bd"/>
</dbReference>
<dbReference type="SUPFAM" id="SSF51735">
    <property type="entry name" value="NAD(P)-binding Rossmann-fold domains"/>
    <property type="match status" value="1"/>
</dbReference>
<evidence type="ECO:0000256" key="5">
    <source>
        <dbReference type="ARBA" id="ARBA00023125"/>
    </source>
</evidence>
<name>A0ABT5SSX1_9PSEU</name>
<dbReference type="SMART" id="SM00881">
    <property type="entry name" value="CoA_binding"/>
    <property type="match status" value="1"/>
</dbReference>
<dbReference type="InterPro" id="IPR009718">
    <property type="entry name" value="Rex_DNA-bd_C_dom"/>
</dbReference>
<evidence type="ECO:0000256" key="3">
    <source>
        <dbReference type="ARBA" id="ARBA00023015"/>
    </source>
</evidence>
<comment type="similarity">
    <text evidence="7">Belongs to the transcriptional regulatory Rex family.</text>
</comment>
<dbReference type="InterPro" id="IPR022876">
    <property type="entry name" value="Tscrpt_rep_Rex"/>
</dbReference>
<evidence type="ECO:0000256" key="4">
    <source>
        <dbReference type="ARBA" id="ARBA00023027"/>
    </source>
</evidence>
<dbReference type="NCBIfam" id="NF003995">
    <property type="entry name" value="PRK05472.2-4"/>
    <property type="match status" value="1"/>
</dbReference>
<comment type="subunit">
    <text evidence="7">Homodimer.</text>
</comment>